<evidence type="ECO:0000313" key="1">
    <source>
        <dbReference type="EMBL" id="KAK9112333.1"/>
    </source>
</evidence>
<gene>
    <name evidence="1" type="ORF">Scep_019852</name>
</gene>
<dbReference type="Proteomes" id="UP001419268">
    <property type="component" value="Unassembled WGS sequence"/>
</dbReference>
<reference evidence="1 2" key="1">
    <citation type="submission" date="2024-01" db="EMBL/GenBank/DDBJ databases">
        <title>Genome assemblies of Stephania.</title>
        <authorList>
            <person name="Yang L."/>
        </authorList>
    </citation>
    <scope>NUCLEOTIDE SEQUENCE [LARGE SCALE GENOMIC DNA]</scope>
    <source>
        <strain evidence="1">JXDWG</strain>
        <tissue evidence="1">Leaf</tissue>
    </source>
</reference>
<name>A0AAP0IBN9_9MAGN</name>
<sequence length="70" mass="7995">MSIGSLRVDVDVVIARGPLIYVAHSHIKGINTLSKIYNDLMSRLMRIDPKLVHKFSIMNNQQSKLMRLNC</sequence>
<protein>
    <submittedName>
        <fullName evidence="1">Uncharacterized protein</fullName>
    </submittedName>
</protein>
<organism evidence="1 2">
    <name type="scientific">Stephania cephalantha</name>
    <dbReference type="NCBI Taxonomy" id="152367"/>
    <lineage>
        <taxon>Eukaryota</taxon>
        <taxon>Viridiplantae</taxon>
        <taxon>Streptophyta</taxon>
        <taxon>Embryophyta</taxon>
        <taxon>Tracheophyta</taxon>
        <taxon>Spermatophyta</taxon>
        <taxon>Magnoliopsida</taxon>
        <taxon>Ranunculales</taxon>
        <taxon>Menispermaceae</taxon>
        <taxon>Menispermoideae</taxon>
        <taxon>Cissampelideae</taxon>
        <taxon>Stephania</taxon>
    </lineage>
</organism>
<proteinExistence type="predicted"/>
<keyword evidence="2" id="KW-1185">Reference proteome</keyword>
<accession>A0AAP0IBN9</accession>
<dbReference type="EMBL" id="JBBNAG010000008">
    <property type="protein sequence ID" value="KAK9112333.1"/>
    <property type="molecule type" value="Genomic_DNA"/>
</dbReference>
<evidence type="ECO:0000313" key="2">
    <source>
        <dbReference type="Proteomes" id="UP001419268"/>
    </source>
</evidence>
<comment type="caution">
    <text evidence="1">The sequence shown here is derived from an EMBL/GenBank/DDBJ whole genome shotgun (WGS) entry which is preliminary data.</text>
</comment>
<dbReference type="AlphaFoldDB" id="A0AAP0IBN9"/>